<dbReference type="Pfam" id="PF00395">
    <property type="entry name" value="SLH"/>
    <property type="match status" value="3"/>
</dbReference>
<feature type="domain" description="SLH" evidence="1">
    <location>
        <begin position="639"/>
        <end position="702"/>
    </location>
</feature>
<dbReference type="PROSITE" id="PS51272">
    <property type="entry name" value="SLH"/>
    <property type="match status" value="3"/>
</dbReference>
<dbReference type="RefSeq" id="WP_126011852.1">
    <property type="nucleotide sequence ID" value="NZ_CP034437.1"/>
</dbReference>
<evidence type="ECO:0000313" key="2">
    <source>
        <dbReference type="EMBL" id="AZN38594.1"/>
    </source>
</evidence>
<name>A0A3Q8X1Y1_9BACL</name>
<dbReference type="PANTHER" id="PTHR43308">
    <property type="entry name" value="OUTER MEMBRANE PROTEIN ALPHA-RELATED"/>
    <property type="match status" value="1"/>
</dbReference>
<feature type="domain" description="SLH" evidence="1">
    <location>
        <begin position="708"/>
        <end position="764"/>
    </location>
</feature>
<organism evidence="2 3">
    <name type="scientific">Paenibacillus albus</name>
    <dbReference type="NCBI Taxonomy" id="2495582"/>
    <lineage>
        <taxon>Bacteria</taxon>
        <taxon>Bacillati</taxon>
        <taxon>Bacillota</taxon>
        <taxon>Bacilli</taxon>
        <taxon>Bacillales</taxon>
        <taxon>Paenibacillaceae</taxon>
        <taxon>Paenibacillus</taxon>
    </lineage>
</organism>
<dbReference type="EMBL" id="CP034437">
    <property type="protein sequence ID" value="AZN38594.1"/>
    <property type="molecule type" value="Genomic_DNA"/>
</dbReference>
<protein>
    <submittedName>
        <fullName evidence="2">S-layer homology domain-containing protein</fullName>
    </submittedName>
</protein>
<dbReference type="Proteomes" id="UP000272528">
    <property type="component" value="Chromosome"/>
</dbReference>
<evidence type="ECO:0000313" key="3">
    <source>
        <dbReference type="Proteomes" id="UP000272528"/>
    </source>
</evidence>
<evidence type="ECO:0000259" key="1">
    <source>
        <dbReference type="PROSITE" id="PS51272"/>
    </source>
</evidence>
<dbReference type="OrthoDB" id="2487047at2"/>
<dbReference type="InterPro" id="IPR051465">
    <property type="entry name" value="Cell_Envelope_Struct_Comp"/>
</dbReference>
<proteinExistence type="predicted"/>
<dbReference type="AlphaFoldDB" id="A0A3Q8X1Y1"/>
<gene>
    <name evidence="2" type="ORF">EJC50_02070</name>
</gene>
<accession>A0A3Q8X1Y1</accession>
<keyword evidence="3" id="KW-1185">Reference proteome</keyword>
<dbReference type="PANTHER" id="PTHR43308:SF5">
    <property type="entry name" value="S-LAYER PROTEIN _ PEPTIDOGLYCAN ENDO-BETA-N-ACETYLGLUCOSAMINIDASE"/>
    <property type="match status" value="1"/>
</dbReference>
<reference evidence="3" key="1">
    <citation type="submission" date="2018-12" db="EMBL/GenBank/DDBJ databases">
        <title>Genome sequence of Peanibacillus sp.</title>
        <authorList>
            <person name="Subramani G."/>
            <person name="Srinivasan S."/>
            <person name="Kim M.K."/>
        </authorList>
    </citation>
    <scope>NUCLEOTIDE SEQUENCE [LARGE SCALE GENOMIC DNA]</scope>
    <source>
        <strain evidence="3">18JY67-1</strain>
    </source>
</reference>
<feature type="domain" description="SLH" evidence="1">
    <location>
        <begin position="579"/>
        <end position="637"/>
    </location>
</feature>
<dbReference type="KEGG" id="palb:EJC50_02070"/>
<dbReference type="InterPro" id="IPR001119">
    <property type="entry name" value="SLH_dom"/>
</dbReference>
<sequence>MTTIATSLVAGSIAGLPFSNKGVAQQLGLANVASAATVTTYDQFLARLDKIHTALIAGGDAQSVRDLRGEIGGLTDSNAINPLWVYVPDAVKNDADVDFKQVLFDTFQALGSIMYSTRNDEIDAIRSNVDLQEALVELATITGTDKLTVNDLLAFIDAVEKEAVNQVSTNLDDLILDGSNGMINSLIKASVKSVLSKDLEVSKVLNWFKDNTDATNDELSAGLTDTFANFTTALPSGSAATKALMIAFVRAEAKSSVVSSGRTKTYSLSLENIKIPSELLEWSKVSGSEKITVNEDGKVVLASSSTSGTATVQATLLGKVVYSGDVSFNIYVGGGGVVTDPNGALNQLKALKDKIANATGEEKEKLIKEAIAKALEAINAISTIDLSKDVVIVDGKATVNVNSIVVSKVTNDISDIVAALKDAAPGAESRLPKINVTFQAGKVDSKDITFNVDAVGVKNITGAGLYGAKFAVNGFSANLPVSQAKNGAVGFNVKNSVPAASTLKAVSDSYDFNLTVDGTAVHQFSQPVEISIPVTLPAGVDKDLLSVYDGKTFFGGVYHDGVITENRDHFSSYVVVENKVAFNDISKVKAWAGRQIEVMAAKGAIQGRASGAFVPNGEVTRAEFAKMLVQALDLDNVLAQEGFSDVNATDWFAPYVAAASEAGIIKGRTATSFAPKATITRAEMAVMVARALEATKGVKASAGDLKALEAFKDANAISASLKDGVAFAANNGLVVGDKGKFNPNATATRAQAAVIIYRAFNFKG</sequence>